<gene>
    <name evidence="1" type="ORF">J2S01_000526</name>
</gene>
<organism evidence="1 2">
    <name type="scientific">Pectinatus haikarae</name>
    <dbReference type="NCBI Taxonomy" id="349096"/>
    <lineage>
        <taxon>Bacteria</taxon>
        <taxon>Bacillati</taxon>
        <taxon>Bacillota</taxon>
        <taxon>Negativicutes</taxon>
        <taxon>Selenomonadales</taxon>
        <taxon>Selenomonadaceae</taxon>
        <taxon>Pectinatus</taxon>
    </lineage>
</organism>
<keyword evidence="2" id="KW-1185">Reference proteome</keyword>
<accession>A0ABT9Y4T0</accession>
<sequence length="186" mass="20545">MLKLNIRTTNITLNMSKDWGSVDASFDQPSGRGDYIQPQNRLEVTSAEVKIDSTHAREALGIYTNTRRAQLNATEGKQALSSGIARVMKEARTVMKNGAKSNAIVNVERQHLLPKQKQLTVTSMPSAEITVIPSEVNGEIIPGHDKIESIPGKYNMNYTPAKVDISVDNYSSVKMWTSGNEYSIYA</sequence>
<dbReference type="EMBL" id="JAUSUE010000002">
    <property type="protein sequence ID" value="MDQ0202833.1"/>
    <property type="molecule type" value="Genomic_DNA"/>
</dbReference>
<dbReference type="RefSeq" id="WP_307222759.1">
    <property type="nucleotide sequence ID" value="NZ_CP116940.1"/>
</dbReference>
<evidence type="ECO:0000313" key="2">
    <source>
        <dbReference type="Proteomes" id="UP001239167"/>
    </source>
</evidence>
<reference evidence="1 2" key="1">
    <citation type="submission" date="2023-07" db="EMBL/GenBank/DDBJ databases">
        <title>Genomic Encyclopedia of Type Strains, Phase IV (KMG-IV): sequencing the most valuable type-strain genomes for metagenomic binning, comparative biology and taxonomic classification.</title>
        <authorList>
            <person name="Goeker M."/>
        </authorList>
    </citation>
    <scope>NUCLEOTIDE SEQUENCE [LARGE SCALE GENOMIC DNA]</scope>
    <source>
        <strain evidence="1 2">DSM 16980</strain>
    </source>
</reference>
<name>A0ABT9Y4T0_9FIRM</name>
<evidence type="ECO:0000313" key="1">
    <source>
        <dbReference type="EMBL" id="MDQ0202833.1"/>
    </source>
</evidence>
<dbReference type="Proteomes" id="UP001239167">
    <property type="component" value="Unassembled WGS sequence"/>
</dbReference>
<dbReference type="Pfam" id="PF20074">
    <property type="entry name" value="DUF6470"/>
    <property type="match status" value="1"/>
</dbReference>
<comment type="caution">
    <text evidence="1">The sequence shown here is derived from an EMBL/GenBank/DDBJ whole genome shotgun (WGS) entry which is preliminary data.</text>
</comment>
<protein>
    <submittedName>
        <fullName evidence="1">Uncharacterized protein</fullName>
    </submittedName>
</protein>
<dbReference type="InterPro" id="IPR045527">
    <property type="entry name" value="DUF6470"/>
</dbReference>
<proteinExistence type="predicted"/>